<dbReference type="AlphaFoldDB" id="A0A1J4QH56"/>
<dbReference type="Gene3D" id="3.40.50.150">
    <property type="entry name" value="Vaccinia Virus protein VP39"/>
    <property type="match status" value="1"/>
</dbReference>
<accession>A0A1J4QH56</accession>
<dbReference type="STRING" id="1414654.BFR47_08495"/>
<sequence length="220" mass="25070">MSALSHDLSCPLCDHIETSLFWQDLRRRYHRCSRCRLIFVEPGCRLDAAAEKAEYDLHENQTDDAGYRRFLARLADPLMSRLPAGSEGIDFGCGPGPALAAMLNEAGFATTTYDPYYAHYPARLQRDYDFVCCTEAIEHFYRPGREWQQLLALLRPGGWLAIMTKLARDQAAFANWHYKQDPTHVSFFSRETFLWLAARDGLGIEFIGADVILLQTPESV</sequence>
<dbReference type="GO" id="GO:0032259">
    <property type="term" value="P:methylation"/>
    <property type="evidence" value="ECO:0007669"/>
    <property type="project" value="UniProtKB-KW"/>
</dbReference>
<organism evidence="1 2">
    <name type="scientific">Oceanisphaera psychrotolerans</name>
    <dbReference type="NCBI Taxonomy" id="1414654"/>
    <lineage>
        <taxon>Bacteria</taxon>
        <taxon>Pseudomonadati</taxon>
        <taxon>Pseudomonadota</taxon>
        <taxon>Gammaproteobacteria</taxon>
        <taxon>Aeromonadales</taxon>
        <taxon>Aeromonadaceae</taxon>
        <taxon>Oceanisphaera</taxon>
    </lineage>
</organism>
<protein>
    <submittedName>
        <fullName evidence="1">2-polyprenyl-3-methyl-5-hydroxy-6-metoxy-1, 4-benzoquinol methylase</fullName>
    </submittedName>
</protein>
<name>A0A1J4QH56_9GAMM</name>
<dbReference type="OrthoDB" id="9791944at2"/>
<dbReference type="Pfam" id="PF13489">
    <property type="entry name" value="Methyltransf_23"/>
    <property type="match status" value="1"/>
</dbReference>
<dbReference type="EMBL" id="MDKE01000002">
    <property type="protein sequence ID" value="OIN14315.1"/>
    <property type="molecule type" value="Genomic_DNA"/>
</dbReference>
<dbReference type="RefSeq" id="WP_071471305.1">
    <property type="nucleotide sequence ID" value="NZ_MDKE01000002.1"/>
</dbReference>
<evidence type="ECO:0000313" key="1">
    <source>
        <dbReference type="EMBL" id="OIN14315.1"/>
    </source>
</evidence>
<keyword evidence="1" id="KW-0489">Methyltransferase</keyword>
<gene>
    <name evidence="1" type="ORF">BFR47_08495</name>
</gene>
<dbReference type="InterPro" id="IPR029063">
    <property type="entry name" value="SAM-dependent_MTases_sf"/>
</dbReference>
<dbReference type="SUPFAM" id="SSF53335">
    <property type="entry name" value="S-adenosyl-L-methionine-dependent methyltransferases"/>
    <property type="match status" value="1"/>
</dbReference>
<proteinExistence type="predicted"/>
<comment type="caution">
    <text evidence="1">The sequence shown here is derived from an EMBL/GenBank/DDBJ whole genome shotgun (WGS) entry which is preliminary data.</text>
</comment>
<dbReference type="GO" id="GO:0008168">
    <property type="term" value="F:methyltransferase activity"/>
    <property type="evidence" value="ECO:0007669"/>
    <property type="project" value="UniProtKB-KW"/>
</dbReference>
<evidence type="ECO:0000313" key="2">
    <source>
        <dbReference type="Proteomes" id="UP000243073"/>
    </source>
</evidence>
<keyword evidence="2" id="KW-1185">Reference proteome</keyword>
<keyword evidence="1" id="KW-0808">Transferase</keyword>
<dbReference type="Proteomes" id="UP000243073">
    <property type="component" value="Unassembled WGS sequence"/>
</dbReference>
<reference evidence="1 2" key="1">
    <citation type="submission" date="2016-07" db="EMBL/GenBank/DDBJ databases">
        <title>Draft Genome Sequence of Oceanisphaera psychrotolerans, isolated from coastal sediment samples.</title>
        <authorList>
            <person name="Zhuo S."/>
            <person name="Ruan Z."/>
        </authorList>
    </citation>
    <scope>NUCLEOTIDE SEQUENCE [LARGE SCALE GENOMIC DNA]</scope>
    <source>
        <strain evidence="1 2">LAM-WHM-ZC</strain>
    </source>
</reference>